<dbReference type="Gene3D" id="1.25.40.10">
    <property type="entry name" value="Tetratricopeptide repeat domain"/>
    <property type="match status" value="1"/>
</dbReference>
<proteinExistence type="predicted"/>
<evidence type="ECO:0000313" key="1">
    <source>
        <dbReference type="EMBL" id="MDC2889648.1"/>
    </source>
</evidence>
<organism evidence="1 2">
    <name type="scientific">Psychrosphaera algicola</name>
    <dbReference type="NCBI Taxonomy" id="3023714"/>
    <lineage>
        <taxon>Bacteria</taxon>
        <taxon>Pseudomonadati</taxon>
        <taxon>Pseudomonadota</taxon>
        <taxon>Gammaproteobacteria</taxon>
        <taxon>Alteromonadales</taxon>
        <taxon>Pseudoalteromonadaceae</taxon>
        <taxon>Psychrosphaera</taxon>
    </lineage>
</organism>
<evidence type="ECO:0000313" key="2">
    <source>
        <dbReference type="Proteomes" id="UP001528411"/>
    </source>
</evidence>
<evidence type="ECO:0008006" key="3">
    <source>
        <dbReference type="Google" id="ProtNLM"/>
    </source>
</evidence>
<name>A0ABT5FFK0_9GAMM</name>
<protein>
    <recommendedName>
        <fullName evidence="3">TolB amino-terminal domain-containing protein</fullName>
    </recommendedName>
</protein>
<dbReference type="Gene3D" id="3.40.50.10070">
    <property type="entry name" value="TolB, N-terminal domain"/>
    <property type="match status" value="1"/>
</dbReference>
<dbReference type="SUPFAM" id="SSF48452">
    <property type="entry name" value="TPR-like"/>
    <property type="match status" value="1"/>
</dbReference>
<reference evidence="1 2" key="1">
    <citation type="submission" date="2023-01" db="EMBL/GenBank/DDBJ databases">
        <title>Psychrosphaera sp. nov., isolated from marine algae.</title>
        <authorList>
            <person name="Bayburt H."/>
            <person name="Choi B.J."/>
            <person name="Kim J.M."/>
            <person name="Choi D.G."/>
            <person name="Jeon C.O."/>
        </authorList>
    </citation>
    <scope>NUCLEOTIDE SEQUENCE [LARGE SCALE GENOMIC DNA]</scope>
    <source>
        <strain evidence="1 2">G1-22</strain>
    </source>
</reference>
<dbReference type="Proteomes" id="UP001528411">
    <property type="component" value="Unassembled WGS sequence"/>
</dbReference>
<sequence length="651" mass="74181">MALLLALGFISYDKWNDSSADDSLERSIAVLPFQDMSSDKSQGYFGDGISEEILNTLARLKQLVVIARTSSFNFRDSKADIREIGRLLNVNYVLEGSVRKDKDNVRITAQLIEVDSGAHIWSQTYDRELTNIFALQDELTYAITQALKLNLLPDELAVETGMTSSSKAYELFLQGRENSYHRTTDSLQQAARLLNEAIGLDENFHLAKAQLYFVYSLAQFYGGFAIEQIELEQERLFWELLTAPSFPLKTLVIAKQAENNSKYDIANSAYMLAFNQAPNDPLIQNISLLALDDINVGLELREQILRTNPQSEVNISNLIYGYFISGRIKEAKDLVEMTNQQFPDSPLNYGNNIFNTYGYDKNLPAMISIMKQYNGPVNYDVRNSIAAFYVLIGDIDASLTYVAKELRENADYEEQLYFSLLLLQELYMNGKMDQNQRLSFDKLPITKTTKLTLLALNKLLVGDETHYEIQNDLTGLSAKEFVHKVELNTYEPYLYAALKKSKGDDRYAQAVLPILNKSNILCGKAISGAGWPCAIYFNLRDGESSENIRNMLNRNVLFDGYSIGIEKNLLTFPSLIGMGNDPDFKNERMKFWIKHSGNGIQTWFLNIHNLSREVFQWELFSCDQSYIFVGLSINKYTRFYVFAVSYFLVSI</sequence>
<gene>
    <name evidence="1" type="ORF">PN838_13755</name>
</gene>
<keyword evidence="2" id="KW-1185">Reference proteome</keyword>
<dbReference type="InterPro" id="IPR011990">
    <property type="entry name" value="TPR-like_helical_dom_sf"/>
</dbReference>
<dbReference type="EMBL" id="JAQOMS010000002">
    <property type="protein sequence ID" value="MDC2889648.1"/>
    <property type="molecule type" value="Genomic_DNA"/>
</dbReference>
<comment type="caution">
    <text evidence="1">The sequence shown here is derived from an EMBL/GenBank/DDBJ whole genome shotgun (WGS) entry which is preliminary data.</text>
</comment>
<dbReference type="RefSeq" id="WP_272181037.1">
    <property type="nucleotide sequence ID" value="NZ_JAQOMS010000002.1"/>
</dbReference>
<accession>A0ABT5FFK0</accession>